<dbReference type="Proteomes" id="UP000000787">
    <property type="component" value="Chromosome"/>
</dbReference>
<dbReference type="InterPro" id="IPR002559">
    <property type="entry name" value="Transposase_11"/>
</dbReference>
<feature type="domain" description="Transposase IS4-like" evidence="1">
    <location>
        <begin position="156"/>
        <end position="314"/>
    </location>
</feature>
<accession>A9AVJ1</accession>
<dbReference type="InterPro" id="IPR047658">
    <property type="entry name" value="IS4-like_transpos"/>
</dbReference>
<dbReference type="EMBL" id="CP000875">
    <property type="protein sequence ID" value="ABX04682.1"/>
    <property type="molecule type" value="Genomic_DNA"/>
</dbReference>
<protein>
    <submittedName>
        <fullName evidence="2">Transposase IS4 family protein</fullName>
    </submittedName>
</protein>
<dbReference type="PANTHER" id="PTHR35404">
    <property type="entry name" value="TRANSPOSASE OF TN10"/>
    <property type="match status" value="1"/>
</dbReference>
<dbReference type="GO" id="GO:0003677">
    <property type="term" value="F:DNA binding"/>
    <property type="evidence" value="ECO:0007669"/>
    <property type="project" value="InterPro"/>
</dbReference>
<evidence type="ECO:0000313" key="2">
    <source>
        <dbReference type="EMBL" id="ABX04682.1"/>
    </source>
</evidence>
<name>A9AVJ1_HERA2</name>
<dbReference type="InParanoid" id="A9AVJ1"/>
<keyword evidence="3" id="KW-1185">Reference proteome</keyword>
<reference evidence="2 3" key="1">
    <citation type="journal article" date="2011" name="Stand. Genomic Sci.">
        <title>Complete genome sequence of the filamentous gliding predatory bacterium Herpetosiphon aurantiacus type strain (114-95(T)).</title>
        <authorList>
            <person name="Kiss H."/>
            <person name="Nett M."/>
            <person name="Domin N."/>
            <person name="Martin K."/>
            <person name="Maresca J.A."/>
            <person name="Copeland A."/>
            <person name="Lapidus A."/>
            <person name="Lucas S."/>
            <person name="Berry K.W."/>
            <person name="Glavina Del Rio T."/>
            <person name="Dalin E."/>
            <person name="Tice H."/>
            <person name="Pitluck S."/>
            <person name="Richardson P."/>
            <person name="Bruce D."/>
            <person name="Goodwin L."/>
            <person name="Han C."/>
            <person name="Detter J.C."/>
            <person name="Schmutz J."/>
            <person name="Brettin T."/>
            <person name="Land M."/>
            <person name="Hauser L."/>
            <person name="Kyrpides N.C."/>
            <person name="Ivanova N."/>
            <person name="Goker M."/>
            <person name="Woyke T."/>
            <person name="Klenk H.P."/>
            <person name="Bryant D.A."/>
        </authorList>
    </citation>
    <scope>NUCLEOTIDE SEQUENCE [LARGE SCALE GENOMIC DNA]</scope>
    <source>
        <strain evidence="3">ATCC 23779 / DSM 785 / 114-95</strain>
    </source>
</reference>
<dbReference type="NCBIfam" id="NF033591">
    <property type="entry name" value="transpos_IS4_2"/>
    <property type="match status" value="1"/>
</dbReference>
<proteinExistence type="predicted"/>
<sequence>MLQRKVIIMGSSHELYTRVWTTLHQFHPTLHARRLATWAWVIVGLLHARSVHLSAVALHLASDAEAAGRIARIRRWLANPWLDTQFLYRPLITHVLTAWRNRDITIMIDGCYVNHDKLQMVRLSLSHCYRAIPLAWQVMSHHGNVSVESCQRMLNRVQQLLIGTRRVTFLADRGFRDWAWAASCQRRGWDYIIRIANTTTIRWDDGPWMAINTMAVKPGKSVYLRNVLLTQDGEWRCTIAITWTRATKTKPAERCAVITNREPSKWILNHYLRRMHIEESFRDDKSGGFDLDASRLRDPQRLDRLLLAIAVATLWMYELGERVLKDEQRAHVDPGYQRQLSVFQLGWRWLRRALSLADIPKWNLTLHPFQPERVAAKC</sequence>
<dbReference type="GO" id="GO:0004803">
    <property type="term" value="F:transposase activity"/>
    <property type="evidence" value="ECO:0007669"/>
    <property type="project" value="InterPro"/>
</dbReference>
<evidence type="ECO:0000313" key="3">
    <source>
        <dbReference type="Proteomes" id="UP000000787"/>
    </source>
</evidence>
<gene>
    <name evidence="2" type="ordered locus">Haur_2039</name>
</gene>
<dbReference type="SUPFAM" id="SSF53098">
    <property type="entry name" value="Ribonuclease H-like"/>
    <property type="match status" value="1"/>
</dbReference>
<organism evidence="2 3">
    <name type="scientific">Herpetosiphon aurantiacus (strain ATCC 23779 / DSM 785 / 114-95)</name>
    <dbReference type="NCBI Taxonomy" id="316274"/>
    <lineage>
        <taxon>Bacteria</taxon>
        <taxon>Bacillati</taxon>
        <taxon>Chloroflexota</taxon>
        <taxon>Chloroflexia</taxon>
        <taxon>Herpetosiphonales</taxon>
        <taxon>Herpetosiphonaceae</taxon>
        <taxon>Herpetosiphon</taxon>
    </lineage>
</organism>
<dbReference type="PANTHER" id="PTHR35404:SF8">
    <property type="entry name" value="TRANSPOSASE OF TN10"/>
    <property type="match status" value="1"/>
</dbReference>
<dbReference type="BioCyc" id="HAUR316274:GHYA-2068-MONOMER"/>
<dbReference type="eggNOG" id="COG3385">
    <property type="taxonomic scope" value="Bacteria"/>
</dbReference>
<dbReference type="KEGG" id="hau:Haur_2039"/>
<evidence type="ECO:0000259" key="1">
    <source>
        <dbReference type="Pfam" id="PF01609"/>
    </source>
</evidence>
<dbReference type="HOGENOM" id="CLU_059723_1_0_0"/>
<dbReference type="Pfam" id="PF01609">
    <property type="entry name" value="DDE_Tnp_1"/>
    <property type="match status" value="1"/>
</dbReference>
<dbReference type="STRING" id="316274.Haur_2039"/>
<dbReference type="InterPro" id="IPR012337">
    <property type="entry name" value="RNaseH-like_sf"/>
</dbReference>
<dbReference type="AlphaFoldDB" id="A9AVJ1"/>
<dbReference type="GO" id="GO:0006313">
    <property type="term" value="P:DNA transposition"/>
    <property type="evidence" value="ECO:0007669"/>
    <property type="project" value="InterPro"/>
</dbReference>